<feature type="non-terminal residue" evidence="2">
    <location>
        <position position="44"/>
    </location>
</feature>
<gene>
    <name evidence="2" type="ORF">AVDCRST_MAG82-1940</name>
</gene>
<organism evidence="2">
    <name type="scientific">uncultured Rubrobacteraceae bacterium</name>
    <dbReference type="NCBI Taxonomy" id="349277"/>
    <lineage>
        <taxon>Bacteria</taxon>
        <taxon>Bacillati</taxon>
        <taxon>Actinomycetota</taxon>
        <taxon>Rubrobacteria</taxon>
        <taxon>Rubrobacterales</taxon>
        <taxon>Rubrobacteraceae</taxon>
        <taxon>environmental samples</taxon>
    </lineage>
</organism>
<name>A0A6J4PXJ4_9ACTN</name>
<dbReference type="AlphaFoldDB" id="A0A6J4PXJ4"/>
<evidence type="ECO:0000256" key="1">
    <source>
        <dbReference type="SAM" id="MobiDB-lite"/>
    </source>
</evidence>
<feature type="region of interest" description="Disordered" evidence="1">
    <location>
        <begin position="1"/>
        <end position="44"/>
    </location>
</feature>
<dbReference type="EMBL" id="CADCVA010000273">
    <property type="protein sequence ID" value="CAA9428652.1"/>
    <property type="molecule type" value="Genomic_DNA"/>
</dbReference>
<accession>A0A6J4PXJ4</accession>
<sequence>GPHAERGDLGDNQGRGSHPGQRPGAPARESRDPRLGRSAGEASL</sequence>
<evidence type="ECO:0000313" key="2">
    <source>
        <dbReference type="EMBL" id="CAA9428652.1"/>
    </source>
</evidence>
<proteinExistence type="predicted"/>
<protein>
    <submittedName>
        <fullName evidence="2">Uncharacterized protein</fullName>
    </submittedName>
</protein>
<reference evidence="2" key="1">
    <citation type="submission" date="2020-02" db="EMBL/GenBank/DDBJ databases">
        <authorList>
            <person name="Meier V. D."/>
        </authorList>
    </citation>
    <scope>NUCLEOTIDE SEQUENCE</scope>
    <source>
        <strain evidence="2">AVDCRST_MAG82</strain>
    </source>
</reference>
<feature type="non-terminal residue" evidence="2">
    <location>
        <position position="1"/>
    </location>
</feature>